<gene>
    <name evidence="2" type="ORF">NTEN_LOCUS23865</name>
</gene>
<keyword evidence="3" id="KW-1185">Reference proteome</keyword>
<feature type="chain" id="PRO_5026064343" evidence="1">
    <location>
        <begin position="19"/>
        <end position="201"/>
    </location>
</feature>
<accession>A0A6H5HTI6</accession>
<proteinExistence type="predicted"/>
<evidence type="ECO:0000313" key="3">
    <source>
        <dbReference type="Proteomes" id="UP000479000"/>
    </source>
</evidence>
<dbReference type="EMBL" id="CADCXU010035174">
    <property type="protein sequence ID" value="CAB0020272.1"/>
    <property type="molecule type" value="Genomic_DNA"/>
</dbReference>
<organism evidence="2 3">
    <name type="scientific">Nesidiocoris tenuis</name>
    <dbReference type="NCBI Taxonomy" id="355587"/>
    <lineage>
        <taxon>Eukaryota</taxon>
        <taxon>Metazoa</taxon>
        <taxon>Ecdysozoa</taxon>
        <taxon>Arthropoda</taxon>
        <taxon>Hexapoda</taxon>
        <taxon>Insecta</taxon>
        <taxon>Pterygota</taxon>
        <taxon>Neoptera</taxon>
        <taxon>Paraneoptera</taxon>
        <taxon>Hemiptera</taxon>
        <taxon>Heteroptera</taxon>
        <taxon>Panheteroptera</taxon>
        <taxon>Cimicomorpha</taxon>
        <taxon>Miridae</taxon>
        <taxon>Dicyphina</taxon>
        <taxon>Nesidiocoris</taxon>
    </lineage>
</organism>
<dbReference type="AlphaFoldDB" id="A0A6H5HTI6"/>
<keyword evidence="1" id="KW-0732">Signal</keyword>
<dbReference type="Proteomes" id="UP000479000">
    <property type="component" value="Unassembled WGS sequence"/>
</dbReference>
<feature type="signal peptide" evidence="1">
    <location>
        <begin position="1"/>
        <end position="18"/>
    </location>
</feature>
<reference evidence="2 3" key="1">
    <citation type="submission" date="2020-02" db="EMBL/GenBank/DDBJ databases">
        <authorList>
            <person name="Ferguson B K."/>
        </authorList>
    </citation>
    <scope>NUCLEOTIDE SEQUENCE [LARGE SCALE GENOMIC DNA]</scope>
</reference>
<evidence type="ECO:0000256" key="1">
    <source>
        <dbReference type="SAM" id="SignalP"/>
    </source>
</evidence>
<protein>
    <submittedName>
        <fullName evidence="2">Uncharacterized protein</fullName>
    </submittedName>
</protein>
<evidence type="ECO:0000313" key="2">
    <source>
        <dbReference type="EMBL" id="CAB0020272.1"/>
    </source>
</evidence>
<sequence>MKLLLTIVLLISLHSAYTQQLELENSEFLDAPSLRFFISSEEINLPDIGGREFGEDGKYFAQTSFRPADIPRKARGSKSFTDILPRFFQLSAFPQTVRNGKKKRAHSTDSSPNCIQSTCAAARVGRLYMTILLAPARIMRKSVGPKEQSDRKTLGTAPDGAKTRGLWIVERFPTSGEAYQKKGINTIPIGHIGLPGQALSQ</sequence>
<name>A0A6H5HTI6_9HEMI</name>